<evidence type="ECO:0000256" key="3">
    <source>
        <dbReference type="SAM" id="Phobius"/>
    </source>
</evidence>
<dbReference type="KEGG" id="bbes:BESB_056470"/>
<accession>A0A2A9MJ51</accession>
<keyword evidence="3" id="KW-0812">Transmembrane</keyword>
<reference evidence="5 6" key="1">
    <citation type="submission" date="2017-09" db="EMBL/GenBank/DDBJ databases">
        <title>Genome sequencing of Besnoitia besnoiti strain Bb-Ger1.</title>
        <authorList>
            <person name="Schares G."/>
            <person name="Venepally P."/>
            <person name="Lorenzi H.A."/>
        </authorList>
    </citation>
    <scope>NUCLEOTIDE SEQUENCE [LARGE SCALE GENOMIC DNA]</scope>
    <source>
        <strain evidence="5 6">Bb-Ger1</strain>
    </source>
</reference>
<dbReference type="RefSeq" id="XP_029220005.1">
    <property type="nucleotide sequence ID" value="XM_029364082.1"/>
</dbReference>
<dbReference type="InterPro" id="IPR029030">
    <property type="entry name" value="Caspase-like_dom_sf"/>
</dbReference>
<proteinExistence type="inferred from homology"/>
<dbReference type="InterPro" id="IPR050452">
    <property type="entry name" value="Metacaspase"/>
</dbReference>
<dbReference type="VEuPathDB" id="ToxoDB:BESB_056470"/>
<evidence type="ECO:0000256" key="1">
    <source>
        <dbReference type="ARBA" id="ARBA00009005"/>
    </source>
</evidence>
<organism evidence="5 6">
    <name type="scientific">Besnoitia besnoiti</name>
    <name type="common">Apicomplexan protozoan</name>
    <dbReference type="NCBI Taxonomy" id="94643"/>
    <lineage>
        <taxon>Eukaryota</taxon>
        <taxon>Sar</taxon>
        <taxon>Alveolata</taxon>
        <taxon>Apicomplexa</taxon>
        <taxon>Conoidasida</taxon>
        <taxon>Coccidia</taxon>
        <taxon>Eucoccidiorida</taxon>
        <taxon>Eimeriorina</taxon>
        <taxon>Sarcocystidae</taxon>
        <taxon>Besnoitia</taxon>
    </lineage>
</organism>
<dbReference type="GO" id="GO:0006508">
    <property type="term" value="P:proteolysis"/>
    <property type="evidence" value="ECO:0007669"/>
    <property type="project" value="UniProtKB-KW"/>
</dbReference>
<dbReference type="InterPro" id="IPR035892">
    <property type="entry name" value="C2_domain_sf"/>
</dbReference>
<dbReference type="Gene3D" id="3.40.50.12660">
    <property type="match status" value="1"/>
</dbReference>
<dbReference type="GO" id="GO:0005737">
    <property type="term" value="C:cytoplasm"/>
    <property type="evidence" value="ECO:0007669"/>
    <property type="project" value="TreeGrafter"/>
</dbReference>
<protein>
    <submittedName>
        <fullName evidence="5">ICE family protease (Caspase) p20 domain-containing protein</fullName>
    </submittedName>
</protein>
<feature type="domain" description="Peptidase C14 caspase" evidence="4">
    <location>
        <begin position="447"/>
        <end position="692"/>
    </location>
</feature>
<name>A0A2A9MJ51_BESBE</name>
<keyword evidence="5" id="KW-0378">Hydrolase</keyword>
<dbReference type="Pfam" id="PF00656">
    <property type="entry name" value="Peptidase_C14"/>
    <property type="match status" value="1"/>
</dbReference>
<dbReference type="SUPFAM" id="SSF49562">
    <property type="entry name" value="C2 domain (Calcium/lipid-binding domain, CaLB)"/>
    <property type="match status" value="1"/>
</dbReference>
<dbReference type="InterPro" id="IPR011600">
    <property type="entry name" value="Pept_C14_caspase"/>
</dbReference>
<evidence type="ECO:0000313" key="6">
    <source>
        <dbReference type="Proteomes" id="UP000224006"/>
    </source>
</evidence>
<dbReference type="GeneID" id="40310576"/>
<keyword evidence="6" id="KW-1185">Reference proteome</keyword>
<dbReference type="OrthoDB" id="331473at2759"/>
<evidence type="ECO:0000259" key="4">
    <source>
        <dbReference type="Pfam" id="PF00656"/>
    </source>
</evidence>
<gene>
    <name evidence="5" type="ORF">BESB_056470</name>
</gene>
<comment type="similarity">
    <text evidence="1">Belongs to the peptidase C14B family.</text>
</comment>
<feature type="region of interest" description="Disordered" evidence="2">
    <location>
        <begin position="172"/>
        <end position="208"/>
    </location>
</feature>
<keyword evidence="3" id="KW-0472">Membrane</keyword>
<evidence type="ECO:0000256" key="2">
    <source>
        <dbReference type="SAM" id="MobiDB-lite"/>
    </source>
</evidence>
<evidence type="ECO:0000313" key="5">
    <source>
        <dbReference type="EMBL" id="PFH35996.1"/>
    </source>
</evidence>
<dbReference type="Proteomes" id="UP000224006">
    <property type="component" value="Chromosome IV"/>
</dbReference>
<keyword evidence="5" id="KW-0645">Protease</keyword>
<dbReference type="GO" id="GO:0004197">
    <property type="term" value="F:cysteine-type endopeptidase activity"/>
    <property type="evidence" value="ECO:0007669"/>
    <property type="project" value="InterPro"/>
</dbReference>
<keyword evidence="3" id="KW-1133">Transmembrane helix</keyword>
<dbReference type="PANTHER" id="PTHR48104">
    <property type="entry name" value="METACASPASE-4"/>
    <property type="match status" value="1"/>
</dbReference>
<dbReference type="PANTHER" id="PTHR48104:SF30">
    <property type="entry name" value="METACASPASE-1"/>
    <property type="match status" value="1"/>
</dbReference>
<dbReference type="CDD" id="cd14279">
    <property type="entry name" value="CUE"/>
    <property type="match status" value="1"/>
</dbReference>
<dbReference type="EMBL" id="NWUJ01000004">
    <property type="protein sequence ID" value="PFH35996.1"/>
    <property type="molecule type" value="Genomic_DNA"/>
</dbReference>
<feature type="transmembrane region" description="Helical" evidence="3">
    <location>
        <begin position="741"/>
        <end position="759"/>
    </location>
</feature>
<sequence>MAHLKPRVTMSVLRVDGLDGAAVSSSHGYYVKFRWRGEKYKTEPQKKLGASLHFSFNVLLPFQADADSPVLSMQLWAAGTFSHKKVAEATVDLTKAPADSRTVFAFPLAAVNCKNLGASPVLVLAMQMQYFDEAANKAELQQRLDLHAEEQRQRRAFEHQQTVLEHRLLAGCPPPVASPPRVSDAPATNGYPRPAFAQPQAPPACPAAPNPPAPAYPASPGPYPNYPYAPPPPGGACGPYGLVAVGAAPQSTAAYGFAPGGYSGAPAPGCYNRNQGTYGGSSYPSQYAWAAPQQLGCVSVPPERPPPKEQQASLTASGHWKDGDIQYVKTILPQCSKKEIEGALTEAGGDREKAVDILLKRLVAQAAEANETHVHDLEHQAEEVAQQPAVSWTQYSAAPAAPSSYGPPGPMVPVGHAPPLLQVAPQHYGFTPAPMYAQVGKILPSGRRKALLIGINYRGTRAELRGCVNDVHRMKNLLCSIYGFHDSSTTMVVLTDDNPNALYRPTRNNMLKAMRWLSIDNRPGDSLFFHYSGHGGRQVDRSGIEQDGYDETILPVDFDTAGQILDDELHAFLVQPLQNGCRLTAVMDCCHSGTGLDLPFTWNTPKWRWDEETNPFYVLGDVQMFSGCADDETSADLAGHEARAPGGAMTTAFIAVLTARPFGHSYPSLMQGLTESMVSRGLSQRPQLTSSQKFDFNRPFNLSDVIPNHNKVLGRQIRRRRKPLPEGAGMRGRPGAGMGDVVLLAGAGLATGLLVGSLLSD</sequence>
<dbReference type="SUPFAM" id="SSF52129">
    <property type="entry name" value="Caspase-like"/>
    <property type="match status" value="1"/>
</dbReference>
<comment type="caution">
    <text evidence="5">The sequence shown here is derived from an EMBL/GenBank/DDBJ whole genome shotgun (WGS) entry which is preliminary data.</text>
</comment>
<dbReference type="AlphaFoldDB" id="A0A2A9MJ51"/>